<feature type="transmembrane region" description="Helical" evidence="1">
    <location>
        <begin position="195"/>
        <end position="218"/>
    </location>
</feature>
<sequence length="230" mass="25172">MIGHRFREILIFWWRHLGPLFLVTAPFALITEATQWIFGPSFVLPDTEGAALQFSGISLAIILLVRPLAEGALYVQLSATSNSKPRGLLACIAPALLVYPPLLLTYALLAIGVSLGWMALFFPAVWVYTRLCYAPLLVILKQQSPIEALRQSFQMTQSQQWPLLLTLVLVFLTYLVMSSVVASAILGVVSHTTAASLLAALPISLMSALVNIAVFRYWSLSQQSGPSQAD</sequence>
<name>Q0VM09_ALCBS</name>
<proteinExistence type="predicted"/>
<evidence type="ECO:0008006" key="4">
    <source>
        <dbReference type="Google" id="ProtNLM"/>
    </source>
</evidence>
<evidence type="ECO:0000256" key="1">
    <source>
        <dbReference type="SAM" id="Phobius"/>
    </source>
</evidence>
<evidence type="ECO:0000313" key="3">
    <source>
        <dbReference type="Proteomes" id="UP000008871"/>
    </source>
</evidence>
<dbReference type="Proteomes" id="UP000008871">
    <property type="component" value="Chromosome"/>
</dbReference>
<feature type="transmembrane region" description="Helical" evidence="1">
    <location>
        <begin position="161"/>
        <end position="189"/>
    </location>
</feature>
<keyword evidence="3" id="KW-1185">Reference proteome</keyword>
<gene>
    <name evidence="2" type="ordered locus">ABO_2341</name>
</gene>
<keyword evidence="1" id="KW-1133">Transmembrane helix</keyword>
<protein>
    <recommendedName>
        <fullName evidence="4">Glycerophosphoryl diester phosphodiesterase membrane domain-containing protein</fullName>
    </recommendedName>
</protein>
<keyword evidence="1" id="KW-0812">Transmembrane</keyword>
<reference evidence="2 3" key="1">
    <citation type="journal article" date="2006" name="Nat. Biotechnol.">
        <title>Genome sequence of the ubiquitous hydrocarbon-degrading marine bacterium Alcanivorax borkumensis.</title>
        <authorList>
            <person name="Schneiker S."/>
            <person name="Martins dos Santos V.A.P."/>
            <person name="Bartels D."/>
            <person name="Bekel T."/>
            <person name="Brecht M."/>
            <person name="Buhrmester J."/>
            <person name="Chernikova T.N."/>
            <person name="Denaro R."/>
            <person name="Ferrer M."/>
            <person name="Gertler C."/>
            <person name="Goesmann A."/>
            <person name="Golyshina O.V."/>
            <person name="Kaminski F."/>
            <person name="Khachane A.N."/>
            <person name="Lang S."/>
            <person name="Linke B."/>
            <person name="McHardy A.C."/>
            <person name="Meyer F."/>
            <person name="Nechitaylo T."/>
            <person name="Puehler A."/>
            <person name="Regenhardt D."/>
            <person name="Rupp O."/>
            <person name="Sabirova J.S."/>
            <person name="Selbitschka W."/>
            <person name="Yakimov M.M."/>
            <person name="Timmis K.N."/>
            <person name="Vorhoelter F.-J."/>
            <person name="Weidner S."/>
            <person name="Kaiser O."/>
            <person name="Golyshin P.N."/>
        </authorList>
    </citation>
    <scope>NUCLEOTIDE SEQUENCE [LARGE SCALE GENOMIC DNA]</scope>
    <source>
        <strain evidence="3">ATCC 700651 / DSM 11573 / NCIMB 13689 / SK2</strain>
    </source>
</reference>
<dbReference type="RefSeq" id="WP_011589615.1">
    <property type="nucleotide sequence ID" value="NC_008260.1"/>
</dbReference>
<accession>Q0VM09</accession>
<feature type="transmembrane region" description="Helical" evidence="1">
    <location>
        <begin position="115"/>
        <end position="140"/>
    </location>
</feature>
<dbReference type="eggNOG" id="ENOG5032TBM">
    <property type="taxonomic scope" value="Bacteria"/>
</dbReference>
<dbReference type="EMBL" id="AM286690">
    <property type="protein sequence ID" value="CAL17789.1"/>
    <property type="molecule type" value="Genomic_DNA"/>
</dbReference>
<feature type="transmembrane region" description="Helical" evidence="1">
    <location>
        <begin position="87"/>
        <end position="109"/>
    </location>
</feature>
<dbReference type="STRING" id="393595.ABO_2341"/>
<dbReference type="KEGG" id="abo:ABO_2341"/>
<dbReference type="OrthoDB" id="6366276at2"/>
<feature type="transmembrane region" description="Helical" evidence="1">
    <location>
        <begin position="12"/>
        <end position="30"/>
    </location>
</feature>
<organism evidence="2 3">
    <name type="scientific">Alcanivorax borkumensis (strain ATCC 700651 / DSM 11573 / NCIMB 13689 / SK2)</name>
    <dbReference type="NCBI Taxonomy" id="393595"/>
    <lineage>
        <taxon>Bacteria</taxon>
        <taxon>Pseudomonadati</taxon>
        <taxon>Pseudomonadota</taxon>
        <taxon>Gammaproteobacteria</taxon>
        <taxon>Oceanospirillales</taxon>
        <taxon>Alcanivoracaceae</taxon>
        <taxon>Alcanivorax</taxon>
    </lineage>
</organism>
<feature type="transmembrane region" description="Helical" evidence="1">
    <location>
        <begin position="50"/>
        <end position="75"/>
    </location>
</feature>
<dbReference type="AlphaFoldDB" id="Q0VM09"/>
<dbReference type="HOGENOM" id="CLU_1202762_0_0_6"/>
<keyword evidence="1" id="KW-0472">Membrane</keyword>
<evidence type="ECO:0000313" key="2">
    <source>
        <dbReference type="EMBL" id="CAL17789.1"/>
    </source>
</evidence>